<organism evidence="3 4">
    <name type="scientific">Hypholoma sublateritium (strain FD-334 SS-4)</name>
    <dbReference type="NCBI Taxonomy" id="945553"/>
    <lineage>
        <taxon>Eukaryota</taxon>
        <taxon>Fungi</taxon>
        <taxon>Dikarya</taxon>
        <taxon>Basidiomycota</taxon>
        <taxon>Agaricomycotina</taxon>
        <taxon>Agaricomycetes</taxon>
        <taxon>Agaricomycetidae</taxon>
        <taxon>Agaricales</taxon>
        <taxon>Agaricineae</taxon>
        <taxon>Strophariaceae</taxon>
        <taxon>Hypholoma</taxon>
    </lineage>
</organism>
<keyword evidence="2" id="KW-0812">Transmembrane</keyword>
<proteinExistence type="predicted"/>
<dbReference type="AlphaFoldDB" id="A0A0D2P641"/>
<keyword evidence="2" id="KW-0472">Membrane</keyword>
<evidence type="ECO:0000313" key="4">
    <source>
        <dbReference type="Proteomes" id="UP000054270"/>
    </source>
</evidence>
<sequence>MSLGFLRTWFDRRDDPNSLKVMQLPIERDSKLNSPRFEFKKPVSRRRFLLNNGLASGTTPGFPVPSTDTRLSLTINPTFPAPITMEKNHPAVQYDIKLQRRDRRLRKAVFDWPSMIMTVAGDSALGFCVAFLLVLVTSSIFVAVATFWRDVNDPAAPSLRTSAQRCDNEAQPLGTLYDTHHAEACCGDAIDLSAGLRSKPQCQLAPTCPPPRHSSTAQPRARKRHAPAPTMPVIEVYTDPTIQISVNMVYRLVVCRHPRAPLAIKYVALREISGPAPAGGLYLIGAPFLAPFAPPSPRPALQRRREAPKNVTMADIAARGCGIVHRRHIAICRGRLCE</sequence>
<evidence type="ECO:0000313" key="3">
    <source>
        <dbReference type="EMBL" id="KJA24131.1"/>
    </source>
</evidence>
<accession>A0A0D2P641</accession>
<protein>
    <submittedName>
        <fullName evidence="3">Uncharacterized protein</fullName>
    </submittedName>
</protein>
<evidence type="ECO:0000256" key="1">
    <source>
        <dbReference type="SAM" id="MobiDB-lite"/>
    </source>
</evidence>
<gene>
    <name evidence="3" type="ORF">HYPSUDRAFT_200934</name>
</gene>
<feature type="region of interest" description="Disordered" evidence="1">
    <location>
        <begin position="203"/>
        <end position="228"/>
    </location>
</feature>
<reference evidence="4" key="1">
    <citation type="submission" date="2014-04" db="EMBL/GenBank/DDBJ databases">
        <title>Evolutionary Origins and Diversification of the Mycorrhizal Mutualists.</title>
        <authorList>
            <consortium name="DOE Joint Genome Institute"/>
            <consortium name="Mycorrhizal Genomics Consortium"/>
            <person name="Kohler A."/>
            <person name="Kuo A."/>
            <person name="Nagy L.G."/>
            <person name="Floudas D."/>
            <person name="Copeland A."/>
            <person name="Barry K.W."/>
            <person name="Cichocki N."/>
            <person name="Veneault-Fourrey C."/>
            <person name="LaButti K."/>
            <person name="Lindquist E.A."/>
            <person name="Lipzen A."/>
            <person name="Lundell T."/>
            <person name="Morin E."/>
            <person name="Murat C."/>
            <person name="Riley R."/>
            <person name="Ohm R."/>
            <person name="Sun H."/>
            <person name="Tunlid A."/>
            <person name="Henrissat B."/>
            <person name="Grigoriev I.V."/>
            <person name="Hibbett D.S."/>
            <person name="Martin F."/>
        </authorList>
    </citation>
    <scope>NUCLEOTIDE SEQUENCE [LARGE SCALE GENOMIC DNA]</scope>
    <source>
        <strain evidence="4">FD-334 SS-4</strain>
    </source>
</reference>
<feature type="transmembrane region" description="Helical" evidence="2">
    <location>
        <begin position="124"/>
        <end position="148"/>
    </location>
</feature>
<dbReference type="Proteomes" id="UP000054270">
    <property type="component" value="Unassembled WGS sequence"/>
</dbReference>
<dbReference type="EMBL" id="KN817539">
    <property type="protein sequence ID" value="KJA24131.1"/>
    <property type="molecule type" value="Genomic_DNA"/>
</dbReference>
<evidence type="ECO:0000256" key="2">
    <source>
        <dbReference type="SAM" id="Phobius"/>
    </source>
</evidence>
<keyword evidence="2" id="KW-1133">Transmembrane helix</keyword>
<name>A0A0D2P641_HYPSF</name>
<keyword evidence="4" id="KW-1185">Reference proteome</keyword>